<keyword evidence="1" id="KW-0812">Transmembrane</keyword>
<accession>A0A022KXP3</accession>
<evidence type="ECO:0000313" key="2">
    <source>
        <dbReference type="EMBL" id="EYT49206.1"/>
    </source>
</evidence>
<keyword evidence="1" id="KW-1133">Transmembrane helix</keyword>
<dbReference type="OrthoDB" id="4794183at2"/>
<dbReference type="EMBL" id="AORC01000010">
    <property type="protein sequence ID" value="EYT49206.1"/>
    <property type="molecule type" value="Genomic_DNA"/>
</dbReference>
<comment type="caution">
    <text evidence="2">The sequence shown here is derived from an EMBL/GenBank/DDBJ whole genome shotgun (WGS) entry which is preliminary data.</text>
</comment>
<evidence type="ECO:0000256" key="1">
    <source>
        <dbReference type="SAM" id="Phobius"/>
    </source>
</evidence>
<dbReference type="Proteomes" id="UP000019754">
    <property type="component" value="Unassembled WGS sequence"/>
</dbReference>
<keyword evidence="3" id="KW-1185">Reference proteome</keyword>
<evidence type="ECO:0000313" key="3">
    <source>
        <dbReference type="Proteomes" id="UP000019754"/>
    </source>
</evidence>
<dbReference type="RefSeq" id="WP_017823427.1">
    <property type="nucleotide sequence ID" value="NZ_AORC01000010.1"/>
</dbReference>
<feature type="transmembrane region" description="Helical" evidence="1">
    <location>
        <begin position="23"/>
        <end position="45"/>
    </location>
</feature>
<gene>
    <name evidence="2" type="ORF">D641_0109505</name>
</gene>
<protein>
    <submittedName>
        <fullName evidence="2">Uncharacterized protein</fullName>
    </submittedName>
</protein>
<feature type="transmembrane region" description="Helical" evidence="1">
    <location>
        <begin position="115"/>
        <end position="135"/>
    </location>
</feature>
<sequence>MTSDAPTPRTTTTSSGTKTTRTFALLFTLGGVFYGLGLAAAGFAPSIGIPAWWAALIVLPGIGLMAWANVLMYRSGDEFERAKIAEAILLAFAISAPLILAVGVLQFYVLPELNWIFAFSILMVAWILGTIVSAIRYR</sequence>
<organism evidence="2 3">
    <name type="scientific">Brachybacterium muris UCD-AY4</name>
    <dbReference type="NCBI Taxonomy" id="1249481"/>
    <lineage>
        <taxon>Bacteria</taxon>
        <taxon>Bacillati</taxon>
        <taxon>Actinomycetota</taxon>
        <taxon>Actinomycetes</taxon>
        <taxon>Micrococcales</taxon>
        <taxon>Dermabacteraceae</taxon>
        <taxon>Brachybacterium</taxon>
    </lineage>
</organism>
<dbReference type="AlphaFoldDB" id="A0A022KXP3"/>
<dbReference type="HOGENOM" id="CLU_121976_1_0_11"/>
<dbReference type="STRING" id="1249481.D641_0109505"/>
<feature type="transmembrane region" description="Helical" evidence="1">
    <location>
        <begin position="51"/>
        <end position="72"/>
    </location>
</feature>
<name>A0A022KXP3_9MICO</name>
<feature type="transmembrane region" description="Helical" evidence="1">
    <location>
        <begin position="84"/>
        <end position="109"/>
    </location>
</feature>
<proteinExistence type="predicted"/>
<keyword evidence="1" id="KW-0472">Membrane</keyword>
<reference evidence="2 3" key="1">
    <citation type="journal article" date="2013" name="Genome Announc.">
        <title>Draft genome sequence of an Actinobacterium, Brachybacterium muris strain UCD-AY4.</title>
        <authorList>
            <person name="Lo J.R."/>
            <person name="Lang J.M."/>
            <person name="Darling A.E."/>
            <person name="Eisen J.A."/>
            <person name="Coil D.A."/>
        </authorList>
    </citation>
    <scope>NUCLEOTIDE SEQUENCE [LARGE SCALE GENOMIC DNA]</scope>
    <source>
        <strain evidence="2 3">UCD-AY4</strain>
    </source>
</reference>